<evidence type="ECO:0000313" key="2">
    <source>
        <dbReference type="Proteomes" id="UP000828941"/>
    </source>
</evidence>
<dbReference type="Proteomes" id="UP000828941">
    <property type="component" value="Chromosome 13"/>
</dbReference>
<organism evidence="1 2">
    <name type="scientific">Bauhinia variegata</name>
    <name type="common">Purple orchid tree</name>
    <name type="synonym">Phanera variegata</name>
    <dbReference type="NCBI Taxonomy" id="167791"/>
    <lineage>
        <taxon>Eukaryota</taxon>
        <taxon>Viridiplantae</taxon>
        <taxon>Streptophyta</taxon>
        <taxon>Embryophyta</taxon>
        <taxon>Tracheophyta</taxon>
        <taxon>Spermatophyta</taxon>
        <taxon>Magnoliopsida</taxon>
        <taxon>eudicotyledons</taxon>
        <taxon>Gunneridae</taxon>
        <taxon>Pentapetalae</taxon>
        <taxon>rosids</taxon>
        <taxon>fabids</taxon>
        <taxon>Fabales</taxon>
        <taxon>Fabaceae</taxon>
        <taxon>Cercidoideae</taxon>
        <taxon>Cercideae</taxon>
        <taxon>Bauhiniinae</taxon>
        <taxon>Bauhinia</taxon>
    </lineage>
</organism>
<accession>A0ACB9KQL6</accession>
<gene>
    <name evidence="1" type="ORF">L6164_032996</name>
</gene>
<proteinExistence type="predicted"/>
<protein>
    <submittedName>
        <fullName evidence="1">Uncharacterized protein</fullName>
    </submittedName>
</protein>
<name>A0ACB9KQL6_BAUVA</name>
<dbReference type="EMBL" id="CM039438">
    <property type="protein sequence ID" value="KAI4299549.1"/>
    <property type="molecule type" value="Genomic_DNA"/>
</dbReference>
<keyword evidence="2" id="KW-1185">Reference proteome</keyword>
<reference evidence="1 2" key="1">
    <citation type="journal article" date="2022" name="DNA Res.">
        <title>Chromosomal-level genome assembly of the orchid tree Bauhinia variegata (Leguminosae; Cercidoideae) supports the allotetraploid origin hypothesis of Bauhinia.</title>
        <authorList>
            <person name="Zhong Y."/>
            <person name="Chen Y."/>
            <person name="Zheng D."/>
            <person name="Pang J."/>
            <person name="Liu Y."/>
            <person name="Luo S."/>
            <person name="Meng S."/>
            <person name="Qian L."/>
            <person name="Wei D."/>
            <person name="Dai S."/>
            <person name="Zhou R."/>
        </authorList>
    </citation>
    <scope>NUCLEOTIDE SEQUENCE [LARGE SCALE GENOMIC DNA]</scope>
    <source>
        <strain evidence="1">BV-YZ2020</strain>
    </source>
</reference>
<sequence>MDVKVEIRSMEADDGLGWGSSLQVPSVQEMVRIDSQTVPERYIRESKDRPVIDGLCPISSEIPVIDFSLLANRDKEEQQKLHFASKEWGFFQIINHGVAEDLLHRMKAAAAAFFDLPLEEKMKYSMAEKDIQGYGQVFVVSENQKLDWNDLSFLMTYPPESRNLKYWPLTLLGFKETLEEYSTEISKFSEDILANLSLLMGMEENSLKDFHKVVRLGMRMNYYPPCSKPDLVLGLSPHSDGGTITVLLQDDDITGLQIKHQGEWIPVKPLHGAFVVNIGDAIEIWSNGTYKSVEHRAVTHATKARISVATFVTPHDEAEMGPVQPMLLNHPAMYRRIKCVDYARQYLNRELNGKHIDIVKLDDKS</sequence>
<evidence type="ECO:0000313" key="1">
    <source>
        <dbReference type="EMBL" id="KAI4299549.1"/>
    </source>
</evidence>
<comment type="caution">
    <text evidence="1">The sequence shown here is derived from an EMBL/GenBank/DDBJ whole genome shotgun (WGS) entry which is preliminary data.</text>
</comment>